<proteinExistence type="predicted"/>
<reference evidence="1" key="1">
    <citation type="submission" date="2024-03" db="EMBL/GenBank/DDBJ databases">
        <authorList>
            <person name="Chantapakul B."/>
            <person name="Wang S."/>
        </authorList>
    </citation>
    <scope>NUCLEOTIDE SEQUENCE</scope>
</reference>
<dbReference type="EMBL" id="PP429226">
    <property type="protein sequence ID" value="XCI77476.1"/>
    <property type="molecule type" value="Genomic_DNA"/>
</dbReference>
<evidence type="ECO:0000313" key="1">
    <source>
        <dbReference type="EMBL" id="XCI77476.1"/>
    </source>
</evidence>
<sequence>MRGRNYPFLHELLILDIHDDSSNTERIETCSAL</sequence>
<accession>A0AAU8HXZ4</accession>
<protein>
    <submittedName>
        <fullName evidence="1">Uncharacterized protein</fullName>
    </submittedName>
</protein>
<gene>
    <name evidence="1" type="ORF">LDCGVIBL_CDS0118</name>
</gene>
<organism evidence="1">
    <name type="scientific">Rhizobium phage LG08</name>
    <dbReference type="NCBI Taxonomy" id="3129229"/>
    <lineage>
        <taxon>Viruses</taxon>
        <taxon>Duplodnaviria</taxon>
        <taxon>Heunggongvirae</taxon>
        <taxon>Uroviricota</taxon>
        <taxon>Caudoviricetes</taxon>
    </lineage>
</organism>
<name>A0AAU8HXZ4_9CAUD</name>